<sequence>MRQIFITCVIVANFTVLSGQTRIPALYECIYKYTISGCDNKGHIFEDIGYCMLQIGKGIGKFYDYTSYQTDSVRYASNDKQIVNSYLLREQRSAFFFDQIIYQNLPKGSISVQGVITPNRFNYREERYPIQWSLKEECDTVCGYHCKIAYGEYGGRKWIVKYAPEIPAQNGPWKMTGLPGLVLEAKDNEGVHHFTAITIRNSSVPISPIDLQGSIETSREKFLKSKNKFEEDPMANIIPESIGEMEVRKNGNGASGSIVFINGVQLRMRTHPYIPLEIN</sequence>
<reference evidence="1" key="2">
    <citation type="submission" date="2021-04" db="EMBL/GenBank/DDBJ databases">
        <authorList>
            <person name="Gilroy R."/>
        </authorList>
    </citation>
    <scope>NUCLEOTIDE SEQUENCE</scope>
    <source>
        <strain evidence="1">G4-2901</strain>
    </source>
</reference>
<organism evidence="1 2">
    <name type="scientific">Candidatus Phocaeicola faecigallinarum</name>
    <dbReference type="NCBI Taxonomy" id="2838732"/>
    <lineage>
        <taxon>Bacteria</taxon>
        <taxon>Pseudomonadati</taxon>
        <taxon>Bacteroidota</taxon>
        <taxon>Bacteroidia</taxon>
        <taxon>Bacteroidales</taxon>
        <taxon>Bacteroidaceae</taxon>
        <taxon>Phocaeicola</taxon>
    </lineage>
</organism>
<dbReference type="EMBL" id="JAHLFW010000075">
    <property type="protein sequence ID" value="MBU3838408.1"/>
    <property type="molecule type" value="Genomic_DNA"/>
</dbReference>
<comment type="caution">
    <text evidence="1">The sequence shown here is derived from an EMBL/GenBank/DDBJ whole genome shotgun (WGS) entry which is preliminary data.</text>
</comment>
<dbReference type="InterPro" id="IPR005901">
    <property type="entry name" value="GLPGLI"/>
</dbReference>
<accession>A0A948WZG5</accession>
<reference evidence="1" key="1">
    <citation type="journal article" date="2021" name="PeerJ">
        <title>Extensive microbial diversity within the chicken gut microbiome revealed by metagenomics and culture.</title>
        <authorList>
            <person name="Gilroy R."/>
            <person name="Ravi A."/>
            <person name="Getino M."/>
            <person name="Pursley I."/>
            <person name="Horton D.L."/>
            <person name="Alikhan N.F."/>
            <person name="Baker D."/>
            <person name="Gharbi K."/>
            <person name="Hall N."/>
            <person name="Watson M."/>
            <person name="Adriaenssens E.M."/>
            <person name="Foster-Nyarko E."/>
            <person name="Jarju S."/>
            <person name="Secka A."/>
            <person name="Antonio M."/>
            <person name="Oren A."/>
            <person name="Chaudhuri R.R."/>
            <person name="La Ragione R."/>
            <person name="Hildebrand F."/>
            <person name="Pallen M.J."/>
        </authorList>
    </citation>
    <scope>NUCLEOTIDE SEQUENCE</scope>
    <source>
        <strain evidence="1">G4-2901</strain>
    </source>
</reference>
<name>A0A948WZG5_9BACT</name>
<protein>
    <submittedName>
        <fullName evidence="1">GLPGLI family protein</fullName>
    </submittedName>
</protein>
<gene>
    <name evidence="1" type="ORF">H9777_08885</name>
</gene>
<evidence type="ECO:0000313" key="2">
    <source>
        <dbReference type="Proteomes" id="UP000783796"/>
    </source>
</evidence>
<dbReference type="NCBIfam" id="TIGR01200">
    <property type="entry name" value="GLPGLI"/>
    <property type="match status" value="1"/>
</dbReference>
<dbReference type="Proteomes" id="UP000783796">
    <property type="component" value="Unassembled WGS sequence"/>
</dbReference>
<dbReference type="AlphaFoldDB" id="A0A948WZG5"/>
<proteinExistence type="predicted"/>
<evidence type="ECO:0000313" key="1">
    <source>
        <dbReference type="EMBL" id="MBU3838408.1"/>
    </source>
</evidence>